<keyword evidence="1" id="KW-1185">Reference proteome</keyword>
<organism evidence="1 2">
    <name type="scientific">Romanomermis culicivorax</name>
    <name type="common">Nematode worm</name>
    <dbReference type="NCBI Taxonomy" id="13658"/>
    <lineage>
        <taxon>Eukaryota</taxon>
        <taxon>Metazoa</taxon>
        <taxon>Ecdysozoa</taxon>
        <taxon>Nematoda</taxon>
        <taxon>Enoplea</taxon>
        <taxon>Dorylaimia</taxon>
        <taxon>Mermithida</taxon>
        <taxon>Mermithoidea</taxon>
        <taxon>Mermithidae</taxon>
        <taxon>Romanomermis</taxon>
    </lineage>
</organism>
<reference evidence="2" key="1">
    <citation type="submission" date="2022-11" db="UniProtKB">
        <authorList>
            <consortium name="WormBaseParasite"/>
        </authorList>
    </citation>
    <scope>IDENTIFICATION</scope>
</reference>
<dbReference type="WBParaSite" id="nRc.2.0.1.t45812-RA">
    <property type="protein sequence ID" value="nRc.2.0.1.t45812-RA"/>
    <property type="gene ID" value="nRc.2.0.1.g45812"/>
</dbReference>
<evidence type="ECO:0000313" key="1">
    <source>
        <dbReference type="Proteomes" id="UP000887565"/>
    </source>
</evidence>
<name>A0A915L4X9_ROMCU</name>
<evidence type="ECO:0000313" key="2">
    <source>
        <dbReference type="WBParaSite" id="nRc.2.0.1.t45812-RA"/>
    </source>
</evidence>
<dbReference type="Proteomes" id="UP000887565">
    <property type="component" value="Unplaced"/>
</dbReference>
<proteinExistence type="predicted"/>
<dbReference type="AlphaFoldDB" id="A0A915L4X9"/>
<accession>A0A915L4X9</accession>
<sequence length="80" mass="9816">MKLHFLSAVFQLNYIEDYWLSQLSTRNAGRNEKTKTFHKVLIIHRNYFADRFMQMIFSVKNRKMSEPWGRTQFNETVRRN</sequence>
<protein>
    <submittedName>
        <fullName evidence="2">Maturase K</fullName>
    </submittedName>
</protein>